<comment type="subcellular location">
    <subcellularLocation>
        <location evidence="1">Cell envelope</location>
    </subcellularLocation>
</comment>
<evidence type="ECO:0000256" key="1">
    <source>
        <dbReference type="ARBA" id="ARBA00004196"/>
    </source>
</evidence>
<organism evidence="6 7">
    <name type="scientific">Halanaerobium saccharolyticum</name>
    <dbReference type="NCBI Taxonomy" id="43595"/>
    <lineage>
        <taxon>Bacteria</taxon>
        <taxon>Bacillati</taxon>
        <taxon>Bacillota</taxon>
        <taxon>Clostridia</taxon>
        <taxon>Halanaerobiales</taxon>
        <taxon>Halanaerobiaceae</taxon>
        <taxon>Halanaerobium</taxon>
    </lineage>
</organism>
<feature type="signal peptide" evidence="4">
    <location>
        <begin position="1"/>
        <end position="25"/>
    </location>
</feature>
<feature type="chain" id="PRO_5020684168" evidence="4">
    <location>
        <begin position="26"/>
        <end position="332"/>
    </location>
</feature>
<evidence type="ECO:0000256" key="2">
    <source>
        <dbReference type="ARBA" id="ARBA00007639"/>
    </source>
</evidence>
<dbReference type="Pfam" id="PF13407">
    <property type="entry name" value="Peripla_BP_4"/>
    <property type="match status" value="1"/>
</dbReference>
<dbReference type="GO" id="GO:0030313">
    <property type="term" value="C:cell envelope"/>
    <property type="evidence" value="ECO:0007669"/>
    <property type="project" value="UniProtKB-SubCell"/>
</dbReference>
<dbReference type="GO" id="GO:0030246">
    <property type="term" value="F:carbohydrate binding"/>
    <property type="evidence" value="ECO:0007669"/>
    <property type="project" value="UniProtKB-ARBA"/>
</dbReference>
<dbReference type="PANTHER" id="PTHR46847">
    <property type="entry name" value="D-ALLOSE-BINDING PERIPLASMIC PROTEIN-RELATED"/>
    <property type="match status" value="1"/>
</dbReference>
<dbReference type="SUPFAM" id="SSF53822">
    <property type="entry name" value="Periplasmic binding protein-like I"/>
    <property type="match status" value="1"/>
</dbReference>
<evidence type="ECO:0000256" key="3">
    <source>
        <dbReference type="ARBA" id="ARBA00022729"/>
    </source>
</evidence>
<dbReference type="InterPro" id="IPR028082">
    <property type="entry name" value="Peripla_BP_I"/>
</dbReference>
<keyword evidence="3 4" id="KW-0732">Signal</keyword>
<name>A0A4R7Z2A8_9FIRM</name>
<dbReference type="OrthoDB" id="6196975at2"/>
<dbReference type="AlphaFoldDB" id="A0A4R7Z2A8"/>
<sequence length="332" mass="35948">MLKKIALITLSILLFAALFSAPAVAQEESEDPVEIYFFPGGSPGGTFATIVYNGAVKAAEILGDRVNVHYRWSEWSPQQMVSQFQQAVAANPDGIAIMGHPGDDAYEPFVEEAVEQGIIVTSQNTTLPELEERYKSEGFGYVGQELYPSGQMLGNGCVNRFDLGEGDKALVWGLRSKPTRGQRTQGVIDALEEAGLEVDYMEISAEVDKDASNGIPVITGYLQSNPDCDLVVTDHGNLTASMRTYLESAGFGPDEIIGAGFDLSPATAEAIKSGYTDLVLDQQPYLQGFLPIMQIYLTEKWKFSGLHIDTGAGLIHEGNIDMIAPLAEEGIR</sequence>
<dbReference type="PANTHER" id="PTHR46847:SF1">
    <property type="entry name" value="D-ALLOSE-BINDING PERIPLASMIC PROTEIN-RELATED"/>
    <property type="match status" value="1"/>
</dbReference>
<comment type="similarity">
    <text evidence="2">Belongs to the bacterial solute-binding protein 2 family.</text>
</comment>
<gene>
    <name evidence="6" type="ORF">C8C77_11090</name>
</gene>
<proteinExistence type="inferred from homology"/>
<comment type="caution">
    <text evidence="6">The sequence shown here is derived from an EMBL/GenBank/DDBJ whole genome shotgun (WGS) entry which is preliminary data.</text>
</comment>
<evidence type="ECO:0000313" key="7">
    <source>
        <dbReference type="Proteomes" id="UP000294697"/>
    </source>
</evidence>
<dbReference type="Proteomes" id="UP000294697">
    <property type="component" value="Unassembled WGS sequence"/>
</dbReference>
<evidence type="ECO:0000256" key="4">
    <source>
        <dbReference type="SAM" id="SignalP"/>
    </source>
</evidence>
<protein>
    <submittedName>
        <fullName evidence="6">Monosaccharide ABC transporter substrate-binding protein (CUT2 family)</fullName>
    </submittedName>
</protein>
<dbReference type="RefSeq" id="WP_111572311.1">
    <property type="nucleotide sequence ID" value="NZ_QLME01000011.1"/>
</dbReference>
<dbReference type="EMBL" id="SODA01000010">
    <property type="protein sequence ID" value="TDW04391.1"/>
    <property type="molecule type" value="Genomic_DNA"/>
</dbReference>
<reference evidence="6 7" key="1">
    <citation type="submission" date="2019-03" db="EMBL/GenBank/DDBJ databases">
        <title>Subsurface microbial communities from deep shales in Ohio and West Virginia, USA.</title>
        <authorList>
            <person name="Wrighton K."/>
        </authorList>
    </citation>
    <scope>NUCLEOTIDE SEQUENCE [LARGE SCALE GENOMIC DNA]</scope>
    <source>
        <strain evidence="6 7">MSL9.2</strain>
    </source>
</reference>
<dbReference type="InterPro" id="IPR025997">
    <property type="entry name" value="SBP_2_dom"/>
</dbReference>
<accession>A0A4R7Z2A8</accession>
<evidence type="ECO:0000313" key="6">
    <source>
        <dbReference type="EMBL" id="TDW04391.1"/>
    </source>
</evidence>
<dbReference type="CDD" id="cd19966">
    <property type="entry name" value="PBP1_ABC_sugar_binding-like"/>
    <property type="match status" value="1"/>
</dbReference>
<evidence type="ECO:0000259" key="5">
    <source>
        <dbReference type="Pfam" id="PF13407"/>
    </source>
</evidence>
<feature type="domain" description="Periplasmic binding protein" evidence="5">
    <location>
        <begin position="40"/>
        <end position="296"/>
    </location>
</feature>
<dbReference type="Gene3D" id="3.40.50.2300">
    <property type="match status" value="2"/>
</dbReference>